<feature type="compositionally biased region" description="Polar residues" evidence="1">
    <location>
        <begin position="658"/>
        <end position="670"/>
    </location>
</feature>
<protein>
    <submittedName>
        <fullName evidence="2">Uncharacterized protein</fullName>
    </submittedName>
</protein>
<feature type="compositionally biased region" description="Basic and acidic residues" evidence="1">
    <location>
        <begin position="523"/>
        <end position="532"/>
    </location>
</feature>
<gene>
    <name evidence="2" type="ORF">Vafri_2789</name>
</gene>
<sequence length="806" mass="87113">MKENVRGRSKQQLGAEALTELKEGRVAPPRPEWGDRRRLGFWQPFNEWWRNELDRLGRRPSKEEIGQWYDLHAFDLWKEDAPSLEETRVHAKCLRSIPLVRDYFRNYRARKRAIGARVGASRQRRRGLTDSKLSQDVTVSVEEYDYRDEGEEGEEEGDEGEEGQDNDDMNSCRDLDQHQHDPMDADPDGRYAMAMGLDIDGYLGRDSASAAAAAAASLAQLATLRGSGGSSAATAASAAVGGLPLELLNPGVPTVQSLLGPSAAAALWSAAQQAAVVDAVHQGDLLSGLTLQQLQQAALQQQLQQHAQQQLALAAIAQNMALSRVAGISGLTGFPRRTAATAALMQPHGGLMSPMDTDERHLYHEGQYRRRNDEDVVGGAPPGHMEDDDEQDEQGDGPGTVDFMEQVAQQAASLGRGKRKRGPGLLGRRQEFEVDALHGEREVADKDEDGTDTETQAGPSGRSSSSRGGMGRGGGRRGGIQQHPARQRRNSKGLVASGATAKKQRRQPARAGLTSSEAAGEADDGRDGDREERGAGLALMPMEMLQVPLALSLDPVPRESLLQLTHEELVERVLLLQAHVQLLAQQRQQLEQQLQQQRTGTPPSFAPECHSPPLPLRDQQQQQEEEQQEEKSHNALPAHVKHEETKQQQQLIKQGPQFTSIPTSPRSDSSPAKAGPTNAMSGSSCNPTEVQGPGLPVLHGDIGDHVTEMRPQQPRTVGQHPALQQLGRKCEELANLEPAEVAAISVLSGVDLGLPTPAGVPPLTKAGGGPGCAMDVDFNTGSRQSRSDGDSGLQKLIQALPQVAEA</sequence>
<name>A0A8J4AQ57_9CHLO</name>
<feature type="region of interest" description="Disordered" evidence="1">
    <location>
        <begin position="1"/>
        <end position="21"/>
    </location>
</feature>
<proteinExistence type="predicted"/>
<dbReference type="AlphaFoldDB" id="A0A8J4AQ57"/>
<evidence type="ECO:0000256" key="1">
    <source>
        <dbReference type="SAM" id="MobiDB-lite"/>
    </source>
</evidence>
<feature type="compositionally biased region" description="Low complexity" evidence="1">
    <location>
        <begin position="647"/>
        <end position="657"/>
    </location>
</feature>
<feature type="compositionally biased region" description="Low complexity" evidence="1">
    <location>
        <begin position="458"/>
        <end position="467"/>
    </location>
</feature>
<feature type="compositionally biased region" description="Gly residues" evidence="1">
    <location>
        <begin position="468"/>
        <end position="478"/>
    </location>
</feature>
<feature type="compositionally biased region" description="Basic and acidic residues" evidence="1">
    <location>
        <begin position="365"/>
        <end position="374"/>
    </location>
</feature>
<organism evidence="2 3">
    <name type="scientific">Volvox africanus</name>
    <dbReference type="NCBI Taxonomy" id="51714"/>
    <lineage>
        <taxon>Eukaryota</taxon>
        <taxon>Viridiplantae</taxon>
        <taxon>Chlorophyta</taxon>
        <taxon>core chlorophytes</taxon>
        <taxon>Chlorophyceae</taxon>
        <taxon>CS clade</taxon>
        <taxon>Chlamydomonadales</taxon>
        <taxon>Volvocaceae</taxon>
        <taxon>Volvox</taxon>
    </lineage>
</organism>
<dbReference type="EMBL" id="BNCO01000003">
    <property type="protein sequence ID" value="GIL45604.1"/>
    <property type="molecule type" value="Genomic_DNA"/>
</dbReference>
<feature type="region of interest" description="Disordered" evidence="1">
    <location>
        <begin position="365"/>
        <end position="532"/>
    </location>
</feature>
<feature type="compositionally biased region" description="Basic and acidic residues" evidence="1">
    <location>
        <begin position="428"/>
        <end position="444"/>
    </location>
</feature>
<feature type="compositionally biased region" description="Acidic residues" evidence="1">
    <location>
        <begin position="386"/>
        <end position="395"/>
    </location>
</feature>
<feature type="region of interest" description="Disordered" evidence="1">
    <location>
        <begin position="593"/>
        <end position="702"/>
    </location>
</feature>
<keyword evidence="3" id="KW-1185">Reference proteome</keyword>
<evidence type="ECO:0000313" key="3">
    <source>
        <dbReference type="Proteomes" id="UP000747399"/>
    </source>
</evidence>
<comment type="caution">
    <text evidence="2">The sequence shown here is derived from an EMBL/GenBank/DDBJ whole genome shotgun (WGS) entry which is preliminary data.</text>
</comment>
<reference evidence="2" key="1">
    <citation type="journal article" date="2021" name="Proc. Natl. Acad. Sci. U.S.A.">
        <title>Three genomes in the algal genus Volvox reveal the fate of a haploid sex-determining region after a transition to homothallism.</title>
        <authorList>
            <person name="Yamamoto K."/>
            <person name="Hamaji T."/>
            <person name="Kawai-Toyooka H."/>
            <person name="Matsuzaki R."/>
            <person name="Takahashi F."/>
            <person name="Nishimura Y."/>
            <person name="Kawachi M."/>
            <person name="Noguchi H."/>
            <person name="Minakuchi Y."/>
            <person name="Umen J.G."/>
            <person name="Toyoda A."/>
            <person name="Nozaki H."/>
        </authorList>
    </citation>
    <scope>NUCLEOTIDE SEQUENCE</scope>
    <source>
        <strain evidence="2">NIES-3780</strain>
    </source>
</reference>
<evidence type="ECO:0000313" key="2">
    <source>
        <dbReference type="EMBL" id="GIL45604.1"/>
    </source>
</evidence>
<feature type="compositionally biased region" description="Acidic residues" evidence="1">
    <location>
        <begin position="142"/>
        <end position="168"/>
    </location>
</feature>
<feature type="compositionally biased region" description="Polar residues" evidence="1">
    <location>
        <begin position="678"/>
        <end position="689"/>
    </location>
</feature>
<accession>A0A8J4AQ57</accession>
<dbReference type="Proteomes" id="UP000747399">
    <property type="component" value="Unassembled WGS sequence"/>
</dbReference>
<feature type="compositionally biased region" description="Basic and acidic residues" evidence="1">
    <location>
        <begin position="170"/>
        <end position="189"/>
    </location>
</feature>
<feature type="region of interest" description="Disordered" evidence="1">
    <location>
        <begin position="139"/>
        <end position="189"/>
    </location>
</feature>